<gene>
    <name evidence="1" type="ORF">WT56_34155</name>
</gene>
<dbReference type="EMBL" id="LPJR01000002">
    <property type="protein sequence ID" value="KWF37389.1"/>
    <property type="molecule type" value="Genomic_DNA"/>
</dbReference>
<evidence type="ECO:0000313" key="2">
    <source>
        <dbReference type="Proteomes" id="UP000062912"/>
    </source>
</evidence>
<evidence type="ECO:0000313" key="1">
    <source>
        <dbReference type="EMBL" id="KWF37389.1"/>
    </source>
</evidence>
<protein>
    <recommendedName>
        <fullName evidence="3">Methyltransferase FkbM domain-containing protein</fullName>
    </recommendedName>
</protein>
<dbReference type="InterPro" id="IPR029063">
    <property type="entry name" value="SAM-dependent_MTases_sf"/>
</dbReference>
<name>A0A132EM20_9BURK</name>
<accession>A0A132EM20</accession>
<dbReference type="RefSeq" id="WP_060239135.1">
    <property type="nucleotide sequence ID" value="NZ_LPJR01000002.1"/>
</dbReference>
<dbReference type="AlphaFoldDB" id="A0A132EM20"/>
<dbReference type="Proteomes" id="UP000062912">
    <property type="component" value="Unassembled WGS sequence"/>
</dbReference>
<sequence>MSQHIKRYLTHAEALQMLYFQRDQASKLAELVASRGGSISHDEALDMLHERFSDGAELYRFLLSQRLMHATGGVVQHGPLTGFNIGTRATWRASDNGAKLLGFYEKEVCDLLAELAVEREALVDLGGADGFYAVGMVKTGVYQQCHCFEIEDASRENIAAIAEVNGVRDRVHLYGVATPTFARVLTERGVDLARSTVLIDIESAEFEVLTLECLQDLRRAHVIVEIHDFMRPHDGKHRYAELLERAAQVFDVRAFTTGPRDPSQAPLLNQGWTDTDRWLVCSESRATLMTWLHFAPKEG</sequence>
<comment type="caution">
    <text evidence="1">The sequence shown here is derived from an EMBL/GenBank/DDBJ whole genome shotgun (WGS) entry which is preliminary data.</text>
</comment>
<proteinExistence type="predicted"/>
<reference evidence="1 2" key="1">
    <citation type="submission" date="2015-11" db="EMBL/GenBank/DDBJ databases">
        <title>Expanding the genomic diversity of Burkholderia species for the development of highly accurate diagnostics.</title>
        <authorList>
            <person name="Sahl J."/>
            <person name="Keim P."/>
            <person name="Wagner D."/>
        </authorList>
    </citation>
    <scope>NUCLEOTIDE SEQUENCE [LARGE SCALE GENOMIC DNA]</scope>
    <source>
        <strain evidence="1 2">MSMB368WGS</strain>
    </source>
</reference>
<dbReference type="OrthoDB" id="108476at2"/>
<evidence type="ECO:0008006" key="3">
    <source>
        <dbReference type="Google" id="ProtNLM"/>
    </source>
</evidence>
<dbReference type="SUPFAM" id="SSF53335">
    <property type="entry name" value="S-adenosyl-L-methionine-dependent methyltransferases"/>
    <property type="match status" value="1"/>
</dbReference>
<organism evidence="1 2">
    <name type="scientific">Burkholderia pseudomultivorans</name>
    <dbReference type="NCBI Taxonomy" id="1207504"/>
    <lineage>
        <taxon>Bacteria</taxon>
        <taxon>Pseudomonadati</taxon>
        <taxon>Pseudomonadota</taxon>
        <taxon>Betaproteobacteria</taxon>
        <taxon>Burkholderiales</taxon>
        <taxon>Burkholderiaceae</taxon>
        <taxon>Burkholderia</taxon>
        <taxon>Burkholderia cepacia complex</taxon>
    </lineage>
</organism>